<dbReference type="AlphaFoldDB" id="C1MT50"/>
<dbReference type="Pfam" id="PF13365">
    <property type="entry name" value="Trypsin_2"/>
    <property type="match status" value="1"/>
</dbReference>
<gene>
    <name evidence="6" type="ORF">MICPUCDRAFT_57938</name>
</gene>
<name>C1MT50_MICPC</name>
<evidence type="ECO:0000313" key="7">
    <source>
        <dbReference type="Proteomes" id="UP000001876"/>
    </source>
</evidence>
<dbReference type="Pfam" id="PF00089">
    <property type="entry name" value="Trypsin"/>
    <property type="match status" value="1"/>
</dbReference>
<dbReference type="KEGG" id="mpp:MICPUCDRAFT_57938"/>
<dbReference type="EMBL" id="GG663739">
    <property type="protein sequence ID" value="EEH56883.1"/>
    <property type="molecule type" value="Genomic_DNA"/>
</dbReference>
<dbReference type="InterPro" id="IPR043504">
    <property type="entry name" value="Peptidase_S1_PA_chymotrypsin"/>
</dbReference>
<dbReference type="InterPro" id="IPR051201">
    <property type="entry name" value="Chloro_Bact_Ser_Proteases"/>
</dbReference>
<dbReference type="eggNOG" id="KOG1320">
    <property type="taxonomic scope" value="Eukaryota"/>
</dbReference>
<protein>
    <submittedName>
        <fullName evidence="6">Predicted protein</fullName>
    </submittedName>
</protein>
<accession>C1MT50</accession>
<dbReference type="InterPro" id="IPR036034">
    <property type="entry name" value="PDZ_sf"/>
</dbReference>
<evidence type="ECO:0000256" key="1">
    <source>
        <dbReference type="ARBA" id="ARBA00010541"/>
    </source>
</evidence>
<evidence type="ECO:0000256" key="3">
    <source>
        <dbReference type="ARBA" id="ARBA00022801"/>
    </source>
</evidence>
<dbReference type="GeneID" id="9684241"/>
<evidence type="ECO:0000259" key="5">
    <source>
        <dbReference type="PROSITE" id="PS50106"/>
    </source>
</evidence>
<dbReference type="Proteomes" id="UP000001876">
    <property type="component" value="Unassembled WGS sequence"/>
</dbReference>
<proteinExistence type="inferred from homology"/>
<dbReference type="OMA" id="RRMAIEC"/>
<dbReference type="PRINTS" id="PR00834">
    <property type="entry name" value="PROTEASES2C"/>
</dbReference>
<dbReference type="InterPro" id="IPR009003">
    <property type="entry name" value="Peptidase_S1_PA"/>
</dbReference>
<evidence type="ECO:0000313" key="6">
    <source>
        <dbReference type="EMBL" id="EEH56883.1"/>
    </source>
</evidence>
<dbReference type="STRING" id="564608.C1MT50"/>
<feature type="domain" description="PDZ" evidence="5">
    <location>
        <begin position="442"/>
        <end position="528"/>
    </location>
</feature>
<dbReference type="InterPro" id="IPR001254">
    <property type="entry name" value="Trypsin_dom"/>
</dbReference>
<sequence length="551" mass="56473">MTSTTCSRATLAATRASVAPRARRRRTASVRGVGGVTITCEAGNRDRDVGGTDDDDEIRRRSEGPSRASASSSVSSSTTSSSSSRRSMLASSSALLLAISAASSPRATALADVSTALHGPTLAEVSPPLGSNTALTALEQGTVNLFQRSTRSVVNVVDLTVLSGQAMKSGVVVPEGNGTGIVWDGDGHVVTNYHVIGSILASVPKGRVVGEVAKVTMLGPDGRTKTFPATLVGAERSKDLAVLKVNAPKEYVTPVVVGTSADARVGQAVFAIGNPFGFDHTLTTGVISGLNRTIQSQAGSLISGGIQARSYLRRSPYDRVGAVNADLQGLFFPAVVSLRPPLGFNLDPPRRLSTPLLTPFNSTPISSLVRTLDHPQTDAAINPGNSGGALLDSDGRLVGVNTAIFTNTGVSAGVGFAIPVDLVMRVVPQLIANGSVTLPSLNVVAADPNVGKQLGVRAQGVLVQAVPEKSAAAAAGLRATRRGLGGIVAGDLIIMADGRRVATEGDLVAAVEAHQVGEAIELVVRRGEGGEEKDVEEVKMSVVLEAAAAAR</sequence>
<dbReference type="GO" id="GO:0006508">
    <property type="term" value="P:proteolysis"/>
    <property type="evidence" value="ECO:0007669"/>
    <property type="project" value="UniProtKB-KW"/>
</dbReference>
<organism evidence="7">
    <name type="scientific">Micromonas pusilla (strain CCMP1545)</name>
    <name type="common">Picoplanktonic green alga</name>
    <dbReference type="NCBI Taxonomy" id="564608"/>
    <lineage>
        <taxon>Eukaryota</taxon>
        <taxon>Viridiplantae</taxon>
        <taxon>Chlorophyta</taxon>
        <taxon>Mamiellophyceae</taxon>
        <taxon>Mamiellales</taxon>
        <taxon>Mamiellaceae</taxon>
        <taxon>Micromonas</taxon>
    </lineage>
</organism>
<feature type="region of interest" description="Disordered" evidence="4">
    <location>
        <begin position="41"/>
        <end position="85"/>
    </location>
</feature>
<reference evidence="6 7" key="1">
    <citation type="journal article" date="2009" name="Science">
        <title>Green evolution and dynamic adaptations revealed by genomes of the marine picoeukaryotes Micromonas.</title>
        <authorList>
            <person name="Worden A.Z."/>
            <person name="Lee J.H."/>
            <person name="Mock T."/>
            <person name="Rouze P."/>
            <person name="Simmons M.P."/>
            <person name="Aerts A.L."/>
            <person name="Allen A.E."/>
            <person name="Cuvelier M.L."/>
            <person name="Derelle E."/>
            <person name="Everett M.V."/>
            <person name="Foulon E."/>
            <person name="Grimwood J."/>
            <person name="Gundlach H."/>
            <person name="Henrissat B."/>
            <person name="Napoli C."/>
            <person name="McDonald S.M."/>
            <person name="Parker M.S."/>
            <person name="Rombauts S."/>
            <person name="Salamov A."/>
            <person name="Von Dassow P."/>
            <person name="Badger J.H."/>
            <person name="Coutinho P.M."/>
            <person name="Demir E."/>
            <person name="Dubchak I."/>
            <person name="Gentemann C."/>
            <person name="Eikrem W."/>
            <person name="Gready J.E."/>
            <person name="John U."/>
            <person name="Lanier W."/>
            <person name="Lindquist E.A."/>
            <person name="Lucas S."/>
            <person name="Mayer K.F."/>
            <person name="Moreau H."/>
            <person name="Not F."/>
            <person name="Otillar R."/>
            <person name="Panaud O."/>
            <person name="Pangilinan J."/>
            <person name="Paulsen I."/>
            <person name="Piegu B."/>
            <person name="Poliakov A."/>
            <person name="Robbens S."/>
            <person name="Schmutz J."/>
            <person name="Toulza E."/>
            <person name="Wyss T."/>
            <person name="Zelensky A."/>
            <person name="Zhou K."/>
            <person name="Armbrust E.V."/>
            <person name="Bhattacharya D."/>
            <person name="Goodenough U.W."/>
            <person name="Van de Peer Y."/>
            <person name="Grigoriev I.V."/>
        </authorList>
    </citation>
    <scope>NUCLEOTIDE SEQUENCE [LARGE SCALE GENOMIC DNA]</scope>
    <source>
        <strain evidence="6 7">CCMP1545</strain>
    </source>
</reference>
<dbReference type="InterPro" id="IPR001478">
    <property type="entry name" value="PDZ"/>
</dbReference>
<dbReference type="Gene3D" id="2.30.42.10">
    <property type="match status" value="1"/>
</dbReference>
<dbReference type="SUPFAM" id="SSF50494">
    <property type="entry name" value="Trypsin-like serine proteases"/>
    <property type="match status" value="1"/>
</dbReference>
<keyword evidence="3" id="KW-0378">Hydrolase</keyword>
<dbReference type="PANTHER" id="PTHR43343">
    <property type="entry name" value="PEPTIDASE S12"/>
    <property type="match status" value="1"/>
</dbReference>
<dbReference type="MEROPS" id="S01.474"/>
<dbReference type="SUPFAM" id="SSF50156">
    <property type="entry name" value="PDZ domain-like"/>
    <property type="match status" value="1"/>
</dbReference>
<comment type="similarity">
    <text evidence="1">Belongs to the peptidase S1C family.</text>
</comment>
<dbReference type="Pfam" id="PF13180">
    <property type="entry name" value="PDZ_2"/>
    <property type="match status" value="1"/>
</dbReference>
<dbReference type="RefSeq" id="XP_003058428.1">
    <property type="nucleotide sequence ID" value="XM_003058382.1"/>
</dbReference>
<dbReference type="InterPro" id="IPR001940">
    <property type="entry name" value="Peptidase_S1C"/>
</dbReference>
<feature type="compositionally biased region" description="Low complexity" evidence="4">
    <location>
        <begin position="65"/>
        <end position="85"/>
    </location>
</feature>
<keyword evidence="2" id="KW-0645">Protease</keyword>
<dbReference type="GO" id="GO:0004252">
    <property type="term" value="F:serine-type endopeptidase activity"/>
    <property type="evidence" value="ECO:0007669"/>
    <property type="project" value="InterPro"/>
</dbReference>
<dbReference type="PANTHER" id="PTHR43343:SF3">
    <property type="entry name" value="PROTEASE DO-LIKE 8, CHLOROPLASTIC"/>
    <property type="match status" value="1"/>
</dbReference>
<dbReference type="OrthoDB" id="4217619at2759"/>
<keyword evidence="7" id="KW-1185">Reference proteome</keyword>
<dbReference type="Gene3D" id="2.40.10.120">
    <property type="match status" value="1"/>
</dbReference>
<evidence type="ECO:0000256" key="4">
    <source>
        <dbReference type="SAM" id="MobiDB-lite"/>
    </source>
</evidence>
<dbReference type="Gene3D" id="2.40.10.10">
    <property type="entry name" value="Trypsin-like serine proteases"/>
    <property type="match status" value="2"/>
</dbReference>
<evidence type="ECO:0000256" key="2">
    <source>
        <dbReference type="ARBA" id="ARBA00022670"/>
    </source>
</evidence>
<dbReference type="PROSITE" id="PS50106">
    <property type="entry name" value="PDZ"/>
    <property type="match status" value="1"/>
</dbReference>